<organism evidence="2 3">
    <name type="scientific">Mycena alexandri</name>
    <dbReference type="NCBI Taxonomy" id="1745969"/>
    <lineage>
        <taxon>Eukaryota</taxon>
        <taxon>Fungi</taxon>
        <taxon>Dikarya</taxon>
        <taxon>Basidiomycota</taxon>
        <taxon>Agaricomycotina</taxon>
        <taxon>Agaricomycetes</taxon>
        <taxon>Agaricomycetidae</taxon>
        <taxon>Agaricales</taxon>
        <taxon>Marasmiineae</taxon>
        <taxon>Mycenaceae</taxon>
        <taxon>Mycena</taxon>
    </lineage>
</organism>
<dbReference type="Proteomes" id="UP001218188">
    <property type="component" value="Unassembled WGS sequence"/>
</dbReference>
<name>A0AAD6T8K0_9AGAR</name>
<gene>
    <name evidence="2" type="ORF">C8F04DRAFT_1253183</name>
</gene>
<feature type="region of interest" description="Disordered" evidence="1">
    <location>
        <begin position="273"/>
        <end position="339"/>
    </location>
</feature>
<keyword evidence="3" id="KW-1185">Reference proteome</keyword>
<evidence type="ECO:0000313" key="2">
    <source>
        <dbReference type="EMBL" id="KAJ7041115.1"/>
    </source>
</evidence>
<evidence type="ECO:0000256" key="1">
    <source>
        <dbReference type="SAM" id="MobiDB-lite"/>
    </source>
</evidence>
<dbReference type="EMBL" id="JARJCM010000018">
    <property type="protein sequence ID" value="KAJ7041115.1"/>
    <property type="molecule type" value="Genomic_DNA"/>
</dbReference>
<evidence type="ECO:0000313" key="3">
    <source>
        <dbReference type="Proteomes" id="UP001218188"/>
    </source>
</evidence>
<accession>A0AAD6T8K0</accession>
<feature type="compositionally biased region" description="Low complexity" evidence="1">
    <location>
        <begin position="298"/>
        <end position="307"/>
    </location>
</feature>
<proteinExistence type="predicted"/>
<comment type="caution">
    <text evidence="2">The sequence shown here is derived from an EMBL/GenBank/DDBJ whole genome shotgun (WGS) entry which is preliminary data.</text>
</comment>
<sequence>MSHSLRLLSSQMSTFWHGSDTLVTNDCASHTPAPPLFTTFFRGSPFIANHCYRTSLWDGFPTYFLLSSALRTWPMKSSVRLHGKDWSDPRAWSQASAENLLLHQSKDVVDFRLGSLQGLFFWLAAVAETGTFHPFNSKGPDLGVFLQELANELPRGSYSPKDQFLFHGINLPPPSPPPIPSSPDTDVEMAGSPGLTPRPVLNNCALLSVNVVHAFRAHILCTSCNPFSRIWTNGDLDGLSGYSFAYWEHTGGGYFVPLVPDLRVSNLAAQSSRTTFSTHDSSSVHKECVAPEEPNAASSGSNRSHSSSKPRPTPRTASPGPSIVVISSDSGDKVPVPRCDKGKQRTKVLLRMEEVIDLASDSTQDLPTGTRKAAHVRDDEDIDMSFCWDTANPSAIDPDAHPGSSHLRQR</sequence>
<reference evidence="2" key="1">
    <citation type="submission" date="2023-03" db="EMBL/GenBank/DDBJ databases">
        <title>Massive genome expansion in bonnet fungi (Mycena s.s.) driven by repeated elements and novel gene families across ecological guilds.</title>
        <authorList>
            <consortium name="Lawrence Berkeley National Laboratory"/>
            <person name="Harder C.B."/>
            <person name="Miyauchi S."/>
            <person name="Viragh M."/>
            <person name="Kuo A."/>
            <person name="Thoen E."/>
            <person name="Andreopoulos B."/>
            <person name="Lu D."/>
            <person name="Skrede I."/>
            <person name="Drula E."/>
            <person name="Henrissat B."/>
            <person name="Morin E."/>
            <person name="Kohler A."/>
            <person name="Barry K."/>
            <person name="LaButti K."/>
            <person name="Morin E."/>
            <person name="Salamov A."/>
            <person name="Lipzen A."/>
            <person name="Mereny Z."/>
            <person name="Hegedus B."/>
            <person name="Baldrian P."/>
            <person name="Stursova M."/>
            <person name="Weitz H."/>
            <person name="Taylor A."/>
            <person name="Grigoriev I.V."/>
            <person name="Nagy L.G."/>
            <person name="Martin F."/>
            <person name="Kauserud H."/>
        </authorList>
    </citation>
    <scope>NUCLEOTIDE SEQUENCE</scope>
    <source>
        <strain evidence="2">CBHHK200</strain>
    </source>
</reference>
<dbReference type="AlphaFoldDB" id="A0AAD6T8K0"/>
<protein>
    <submittedName>
        <fullName evidence="2">Uncharacterized protein</fullName>
    </submittedName>
</protein>